<name>A0A173X046_9FIRM</name>
<dbReference type="AlphaFoldDB" id="A0A173X046"/>
<proteinExistence type="predicted"/>
<dbReference type="NCBIfam" id="TIGR01003">
    <property type="entry name" value="PTS_HPr_family"/>
    <property type="match status" value="1"/>
</dbReference>
<reference evidence="10" key="3">
    <citation type="journal article" date="2020" name="Cell Host Microbe">
        <title>Functional and Genomic Variation between Human-Derived Isolates of Lachnospiraceae Reveals Inter- and Intra-Species Diversity.</title>
        <authorList>
            <person name="Sorbara M.T."/>
            <person name="Littmann E.R."/>
            <person name="Fontana E."/>
            <person name="Moody T.U."/>
            <person name="Kohout C.E."/>
            <person name="Gjonbalaj M."/>
            <person name="Eaton V."/>
            <person name="Seok R."/>
            <person name="Leiner I.M."/>
            <person name="Pamer E.G."/>
        </authorList>
    </citation>
    <scope>NUCLEOTIDE SEQUENCE</scope>
    <source>
        <strain evidence="10">MSK.10.16</strain>
    </source>
</reference>
<evidence type="ECO:0000256" key="1">
    <source>
        <dbReference type="ARBA" id="ARBA00004496"/>
    </source>
</evidence>
<evidence type="ECO:0000313" key="8">
    <source>
        <dbReference type="EMBL" id="MZK17326.1"/>
    </source>
</evidence>
<dbReference type="GO" id="GO:0009401">
    <property type="term" value="P:phosphoenolpyruvate-dependent sugar phosphotransferase system"/>
    <property type="evidence" value="ECO:0007669"/>
    <property type="project" value="UniProtKB-KW"/>
</dbReference>
<accession>A0A173X046</accession>
<evidence type="ECO:0000256" key="2">
    <source>
        <dbReference type="ARBA" id="ARBA00022490"/>
    </source>
</evidence>
<gene>
    <name evidence="6" type="primary">crh_1</name>
    <name evidence="6" type="ORF">ERS852408_00333</name>
    <name evidence="7" type="ORF">ERS852423_00733</name>
    <name evidence="5" type="ORF">ERS852573_00315</name>
    <name evidence="10" type="ORF">G4332_02535</name>
    <name evidence="9" type="ORF">GT528_10370</name>
    <name evidence="8" type="ORF">GT565_04190</name>
</gene>
<dbReference type="OrthoDB" id="9809047at2"/>
<protein>
    <submittedName>
        <fullName evidence="6">Catabolite repression HPr</fullName>
    </submittedName>
    <submittedName>
        <fullName evidence="8">HPr family phosphocarrier protein</fullName>
    </submittedName>
</protein>
<dbReference type="EMBL" id="CYYM01000001">
    <property type="protein sequence ID" value="CUN44680.1"/>
    <property type="molecule type" value="Genomic_DNA"/>
</dbReference>
<dbReference type="EMBL" id="WWSB01000003">
    <property type="protein sequence ID" value="MZK17326.1"/>
    <property type="molecule type" value="Genomic_DNA"/>
</dbReference>
<dbReference type="EMBL" id="JAAIOD010000002">
    <property type="protein sequence ID" value="NSE57003.1"/>
    <property type="molecule type" value="Genomic_DNA"/>
</dbReference>
<evidence type="ECO:0000313" key="12">
    <source>
        <dbReference type="Proteomes" id="UP000095439"/>
    </source>
</evidence>
<dbReference type="InterPro" id="IPR000032">
    <property type="entry name" value="HPr-like"/>
</dbReference>
<organism evidence="6 11">
    <name type="scientific">Dorea longicatena</name>
    <dbReference type="NCBI Taxonomy" id="88431"/>
    <lineage>
        <taxon>Bacteria</taxon>
        <taxon>Bacillati</taxon>
        <taxon>Bacillota</taxon>
        <taxon>Clostridia</taxon>
        <taxon>Lachnospirales</taxon>
        <taxon>Lachnospiraceae</taxon>
        <taxon>Dorea</taxon>
    </lineage>
</organism>
<dbReference type="PROSITE" id="PS51350">
    <property type="entry name" value="PTS_HPR_DOM"/>
    <property type="match status" value="1"/>
</dbReference>
<evidence type="ECO:0000313" key="6">
    <source>
        <dbReference type="EMBL" id="CUN44680.1"/>
    </source>
</evidence>
<dbReference type="Proteomes" id="UP000095380">
    <property type="component" value="Unassembled WGS sequence"/>
</dbReference>
<sequence>MIRKPVTIQNNMDMEDRPVAHLVQEASQYASQVYILMGSKKINAKSIMGMMSLKLQKGEDVTIIADGQDEDAAVSGVATFLGAQK</sequence>
<reference evidence="11 12" key="1">
    <citation type="submission" date="2015-09" db="EMBL/GenBank/DDBJ databases">
        <authorList>
            <consortium name="Pathogen Informatics"/>
        </authorList>
    </citation>
    <scope>NUCLEOTIDE SEQUENCE [LARGE SCALE GENOMIC DNA]</scope>
    <source>
        <strain evidence="6 11">2789STDY5608851</strain>
        <strain evidence="7 12">2789STDY5608866</strain>
        <strain evidence="5 13">2789STDY5834961</strain>
    </source>
</reference>
<dbReference type="Proteomes" id="UP000472916">
    <property type="component" value="Unassembled WGS sequence"/>
</dbReference>
<evidence type="ECO:0000313" key="11">
    <source>
        <dbReference type="Proteomes" id="UP000095380"/>
    </source>
</evidence>
<dbReference type="EMBL" id="WWSC01000011">
    <property type="protein sequence ID" value="MZK42099.1"/>
    <property type="molecule type" value="Genomic_DNA"/>
</dbReference>
<evidence type="ECO:0000313" key="10">
    <source>
        <dbReference type="EMBL" id="NSE57003.1"/>
    </source>
</evidence>
<dbReference type="Pfam" id="PF00381">
    <property type="entry name" value="PTS-HPr"/>
    <property type="match status" value="1"/>
</dbReference>
<evidence type="ECO:0000313" key="13">
    <source>
        <dbReference type="Proteomes" id="UP000095597"/>
    </source>
</evidence>
<reference evidence="10" key="4">
    <citation type="submission" date="2020-02" db="EMBL/GenBank/DDBJ databases">
        <authorList>
            <person name="Littmann E."/>
            <person name="Sorbara M."/>
        </authorList>
    </citation>
    <scope>NUCLEOTIDE SEQUENCE</scope>
    <source>
        <strain evidence="10">MSK.10.16</strain>
    </source>
</reference>
<dbReference type="CDD" id="cd00367">
    <property type="entry name" value="PTS-HPr_like"/>
    <property type="match status" value="1"/>
</dbReference>
<evidence type="ECO:0000313" key="14">
    <source>
        <dbReference type="Proteomes" id="UP000446719"/>
    </source>
</evidence>
<dbReference type="PANTHER" id="PTHR33705:SF2">
    <property type="entry name" value="PHOSPHOCARRIER PROTEIN NPR"/>
    <property type="match status" value="1"/>
</dbReference>
<evidence type="ECO:0000259" key="4">
    <source>
        <dbReference type="PROSITE" id="PS51350"/>
    </source>
</evidence>
<dbReference type="EMBL" id="CYYY01000002">
    <property type="protein sequence ID" value="CUN52817.1"/>
    <property type="molecule type" value="Genomic_DNA"/>
</dbReference>
<evidence type="ECO:0000313" key="7">
    <source>
        <dbReference type="EMBL" id="CUN52817.1"/>
    </source>
</evidence>
<dbReference type="GO" id="GO:0005737">
    <property type="term" value="C:cytoplasm"/>
    <property type="evidence" value="ECO:0007669"/>
    <property type="project" value="UniProtKB-SubCell"/>
</dbReference>
<dbReference type="Proteomes" id="UP000095597">
    <property type="component" value="Unassembled WGS sequence"/>
</dbReference>
<evidence type="ECO:0000313" key="5">
    <source>
        <dbReference type="EMBL" id="CUM74643.1"/>
    </source>
</evidence>
<comment type="subcellular location">
    <subcellularLocation>
        <location evidence="1">Cytoplasm</location>
    </subcellularLocation>
</comment>
<dbReference type="RefSeq" id="WP_006428180.1">
    <property type="nucleotide sequence ID" value="NZ_CABIWY010000002.1"/>
</dbReference>
<dbReference type="PRINTS" id="PR00107">
    <property type="entry name" value="PHOSPHOCPHPR"/>
</dbReference>
<evidence type="ECO:0000256" key="3">
    <source>
        <dbReference type="ARBA" id="ARBA00022683"/>
    </source>
</evidence>
<dbReference type="Proteomes" id="UP000095439">
    <property type="component" value="Unassembled WGS sequence"/>
</dbReference>
<keyword evidence="2" id="KW-0963">Cytoplasm</keyword>
<feature type="domain" description="HPr" evidence="4">
    <location>
        <begin position="1"/>
        <end position="85"/>
    </location>
</feature>
<dbReference type="Proteomes" id="UP000446719">
    <property type="component" value="Unassembled WGS sequence"/>
</dbReference>
<evidence type="ECO:0000313" key="15">
    <source>
        <dbReference type="Proteomes" id="UP000472916"/>
    </source>
</evidence>
<dbReference type="InterPro" id="IPR050399">
    <property type="entry name" value="HPr"/>
</dbReference>
<dbReference type="EMBL" id="CYXO01000002">
    <property type="protein sequence ID" value="CUM74643.1"/>
    <property type="molecule type" value="Genomic_DNA"/>
</dbReference>
<evidence type="ECO:0000313" key="9">
    <source>
        <dbReference type="EMBL" id="MZK42099.1"/>
    </source>
</evidence>
<dbReference type="InterPro" id="IPR035895">
    <property type="entry name" value="HPr-like_sf"/>
</dbReference>
<dbReference type="PANTHER" id="PTHR33705">
    <property type="entry name" value="PHOSPHOCARRIER PROTEIN HPR"/>
    <property type="match status" value="1"/>
</dbReference>
<dbReference type="Proteomes" id="UP000724058">
    <property type="component" value="Unassembled WGS sequence"/>
</dbReference>
<reference evidence="14 15" key="2">
    <citation type="journal article" date="2019" name="Nat. Med.">
        <title>A library of human gut bacterial isolates paired with longitudinal multiomics data enables mechanistic microbiome research.</title>
        <authorList>
            <person name="Poyet M."/>
            <person name="Groussin M."/>
            <person name="Gibbons S.M."/>
            <person name="Avila-Pacheco J."/>
            <person name="Jiang X."/>
            <person name="Kearney S.M."/>
            <person name="Perrotta A.R."/>
            <person name="Berdy B."/>
            <person name="Zhao S."/>
            <person name="Lieberman T.D."/>
            <person name="Swanson P.K."/>
            <person name="Smith M."/>
            <person name="Roesemann S."/>
            <person name="Alexander J.E."/>
            <person name="Rich S.A."/>
            <person name="Livny J."/>
            <person name="Vlamakis H."/>
            <person name="Clish C."/>
            <person name="Bullock K."/>
            <person name="Deik A."/>
            <person name="Scott J."/>
            <person name="Pierce K.A."/>
            <person name="Xavier R.J."/>
            <person name="Alm E.J."/>
        </authorList>
    </citation>
    <scope>NUCLEOTIDE SEQUENCE [LARGE SCALE GENOMIC DNA]</scope>
    <source>
        <strain evidence="9 15">BIOML-A6</strain>
        <strain evidence="8 14">BIOML-A7</strain>
    </source>
</reference>
<keyword evidence="3" id="KW-0598">Phosphotransferase system</keyword>
<dbReference type="Gene3D" id="3.30.1340.10">
    <property type="entry name" value="HPr-like"/>
    <property type="match status" value="1"/>
</dbReference>
<dbReference type="GeneID" id="93137822"/>
<dbReference type="SUPFAM" id="SSF55594">
    <property type="entry name" value="HPr-like"/>
    <property type="match status" value="1"/>
</dbReference>